<feature type="domain" description="Rhodopsin" evidence="8">
    <location>
        <begin position="261"/>
        <end position="350"/>
    </location>
</feature>
<protein>
    <recommendedName>
        <fullName evidence="8">Rhodopsin domain-containing protein</fullName>
    </recommendedName>
</protein>
<dbReference type="InterPro" id="IPR052337">
    <property type="entry name" value="SAT4-like"/>
</dbReference>
<dbReference type="InterPro" id="IPR049326">
    <property type="entry name" value="Rhodopsin_dom_fungi"/>
</dbReference>
<dbReference type="GO" id="GO:0016020">
    <property type="term" value="C:membrane"/>
    <property type="evidence" value="ECO:0007669"/>
    <property type="project" value="UniProtKB-SubCell"/>
</dbReference>
<accession>A0A168EKA5</accession>
<dbReference type="PANTHER" id="PTHR33048:SF47">
    <property type="entry name" value="INTEGRAL MEMBRANE PROTEIN-RELATED"/>
    <property type="match status" value="1"/>
</dbReference>
<feature type="transmembrane region" description="Helical" evidence="7">
    <location>
        <begin position="240"/>
        <end position="261"/>
    </location>
</feature>
<evidence type="ECO:0000256" key="4">
    <source>
        <dbReference type="ARBA" id="ARBA00023136"/>
    </source>
</evidence>
<keyword evidence="10" id="KW-1185">Reference proteome</keyword>
<evidence type="ECO:0000256" key="6">
    <source>
        <dbReference type="SAM" id="MobiDB-lite"/>
    </source>
</evidence>
<comment type="similarity">
    <text evidence="5">Belongs to the SAT4 family.</text>
</comment>
<evidence type="ECO:0000256" key="1">
    <source>
        <dbReference type="ARBA" id="ARBA00004141"/>
    </source>
</evidence>
<organism evidence="9 10">
    <name type="scientific">Moelleriella libera RCEF 2490</name>
    <dbReference type="NCBI Taxonomy" id="1081109"/>
    <lineage>
        <taxon>Eukaryota</taxon>
        <taxon>Fungi</taxon>
        <taxon>Dikarya</taxon>
        <taxon>Ascomycota</taxon>
        <taxon>Pezizomycotina</taxon>
        <taxon>Sordariomycetes</taxon>
        <taxon>Hypocreomycetidae</taxon>
        <taxon>Hypocreales</taxon>
        <taxon>Clavicipitaceae</taxon>
        <taxon>Moelleriella</taxon>
    </lineage>
</organism>
<evidence type="ECO:0000313" key="9">
    <source>
        <dbReference type="EMBL" id="KZZ98887.1"/>
    </source>
</evidence>
<dbReference type="AlphaFoldDB" id="A0A168EKA5"/>
<comment type="caution">
    <text evidence="9">The sequence shown here is derived from an EMBL/GenBank/DDBJ whole genome shotgun (WGS) entry which is preliminary data.</text>
</comment>
<evidence type="ECO:0000313" key="10">
    <source>
        <dbReference type="Proteomes" id="UP000078544"/>
    </source>
</evidence>
<gene>
    <name evidence="9" type="ORF">AAL_02438</name>
</gene>
<keyword evidence="3 7" id="KW-1133">Transmembrane helix</keyword>
<feature type="domain" description="Rhodopsin" evidence="8">
    <location>
        <begin position="179"/>
        <end position="260"/>
    </location>
</feature>
<keyword evidence="4 7" id="KW-0472">Membrane</keyword>
<dbReference type="PANTHER" id="PTHR33048">
    <property type="entry name" value="PTH11-LIKE INTEGRAL MEMBRANE PROTEIN (AFU_ORTHOLOGUE AFUA_5G11245)"/>
    <property type="match status" value="1"/>
</dbReference>
<dbReference type="Proteomes" id="UP000078544">
    <property type="component" value="Unassembled WGS sequence"/>
</dbReference>
<feature type="region of interest" description="Disordered" evidence="6">
    <location>
        <begin position="74"/>
        <end position="93"/>
    </location>
</feature>
<dbReference type="OrthoDB" id="3936451at2759"/>
<proteinExistence type="inferred from homology"/>
<evidence type="ECO:0000256" key="3">
    <source>
        <dbReference type="ARBA" id="ARBA00022989"/>
    </source>
</evidence>
<feature type="transmembrane region" description="Helical" evidence="7">
    <location>
        <begin position="196"/>
        <end position="219"/>
    </location>
</feature>
<dbReference type="Pfam" id="PF20684">
    <property type="entry name" value="Fung_rhodopsin"/>
    <property type="match status" value="2"/>
</dbReference>
<name>A0A168EKA5_9HYPO</name>
<evidence type="ECO:0000259" key="8">
    <source>
        <dbReference type="Pfam" id="PF20684"/>
    </source>
</evidence>
<keyword evidence="2 7" id="KW-0812">Transmembrane</keyword>
<sequence length="409" mass="45549">MGGWRLPPLYKVSNRVLSRVHVEACLTQCRAPALSYLKRGCRWQKRRSPQTRDAIASLHPIFILWFSVPSTTQPDKLDESRQEGGCTAPKWARGSIGRDANHLALFRIHHSAQFEDNPPAVIKPVTCSFVPPLAAGFFKPIIRKENRARERDRNGPSTNSIRDCLDEGTCRRYTIFVILRFISRRMARLKPQLNDWLLVVALILYIPCIVGFGSAALYGAGRHVILIKPEHRRIIRSINISDVTLYCVTLAFIKFSILSLLKLPTEKKAFVLLSFLLGARRGAPAGEASVLIWDNSACVVSVVRTAYTLDMSSTKDSSWDIIPGALVSTAELMTGILAACLPAYGPLVHRMMGRKTKTNGGAPDFNYATRVPSEQSYELMSDRNATYKRAHEVEAAVAGVDSLARYPEP</sequence>
<comment type="subcellular location">
    <subcellularLocation>
        <location evidence="1">Membrane</location>
        <topology evidence="1">Multi-pass membrane protein</topology>
    </subcellularLocation>
</comment>
<evidence type="ECO:0000256" key="7">
    <source>
        <dbReference type="SAM" id="Phobius"/>
    </source>
</evidence>
<evidence type="ECO:0000256" key="2">
    <source>
        <dbReference type="ARBA" id="ARBA00022692"/>
    </source>
</evidence>
<dbReference type="EMBL" id="AZGY01000004">
    <property type="protein sequence ID" value="KZZ98887.1"/>
    <property type="molecule type" value="Genomic_DNA"/>
</dbReference>
<reference evidence="9 10" key="1">
    <citation type="journal article" date="2016" name="Genome Biol. Evol.">
        <title>Divergent and convergent evolution of fungal pathogenicity.</title>
        <authorList>
            <person name="Shang Y."/>
            <person name="Xiao G."/>
            <person name="Zheng P."/>
            <person name="Cen K."/>
            <person name="Zhan S."/>
            <person name="Wang C."/>
        </authorList>
    </citation>
    <scope>NUCLEOTIDE SEQUENCE [LARGE SCALE GENOMIC DNA]</scope>
    <source>
        <strain evidence="9 10">RCEF 2490</strain>
    </source>
</reference>
<evidence type="ECO:0000256" key="5">
    <source>
        <dbReference type="ARBA" id="ARBA00038359"/>
    </source>
</evidence>
<feature type="transmembrane region" description="Helical" evidence="7">
    <location>
        <begin position="321"/>
        <end position="345"/>
    </location>
</feature>